<dbReference type="PROSITE" id="PS50119">
    <property type="entry name" value="ZF_BBOX"/>
    <property type="match status" value="2"/>
</dbReference>
<dbReference type="SUPFAM" id="SSF57845">
    <property type="entry name" value="B-box zinc-binding domain"/>
    <property type="match status" value="1"/>
</dbReference>
<evidence type="ECO:0000256" key="8">
    <source>
        <dbReference type="PROSITE-ProRule" id="PRU00504"/>
    </source>
</evidence>
<gene>
    <name evidence="12" type="ORF">OS493_020935</name>
</gene>
<dbReference type="Gene3D" id="2.120.10.30">
    <property type="entry name" value="TolB, C-terminal domain"/>
    <property type="match status" value="1"/>
</dbReference>
<keyword evidence="9" id="KW-0175">Coiled coil</keyword>
<dbReference type="InterPro" id="IPR000315">
    <property type="entry name" value="Znf_B-box"/>
</dbReference>
<evidence type="ECO:0000259" key="10">
    <source>
        <dbReference type="PROSITE" id="PS50089"/>
    </source>
</evidence>
<feature type="coiled-coil region" evidence="9">
    <location>
        <begin position="235"/>
        <end position="269"/>
    </location>
</feature>
<dbReference type="InterPro" id="IPR017907">
    <property type="entry name" value="Znf_RING_CS"/>
</dbReference>
<dbReference type="PROSITE" id="PS00518">
    <property type="entry name" value="ZF_RING_1"/>
    <property type="match status" value="1"/>
</dbReference>
<evidence type="ECO:0000256" key="1">
    <source>
        <dbReference type="ARBA" id="ARBA00008518"/>
    </source>
</evidence>
<dbReference type="Gene3D" id="3.30.160.60">
    <property type="entry name" value="Classic Zinc Finger"/>
    <property type="match status" value="1"/>
</dbReference>
<dbReference type="InterPro" id="IPR001841">
    <property type="entry name" value="Znf_RING"/>
</dbReference>
<dbReference type="InterPro" id="IPR003649">
    <property type="entry name" value="Bbox_C"/>
</dbReference>
<dbReference type="OrthoDB" id="342730at2759"/>
<dbReference type="Proteomes" id="UP001163046">
    <property type="component" value="Unassembled WGS sequence"/>
</dbReference>
<dbReference type="PROSITE" id="PS50089">
    <property type="entry name" value="ZF_RING_2"/>
    <property type="match status" value="1"/>
</dbReference>
<organism evidence="12 13">
    <name type="scientific">Desmophyllum pertusum</name>
    <dbReference type="NCBI Taxonomy" id="174260"/>
    <lineage>
        <taxon>Eukaryota</taxon>
        <taxon>Metazoa</taxon>
        <taxon>Cnidaria</taxon>
        <taxon>Anthozoa</taxon>
        <taxon>Hexacorallia</taxon>
        <taxon>Scleractinia</taxon>
        <taxon>Caryophylliina</taxon>
        <taxon>Caryophylliidae</taxon>
        <taxon>Desmophyllum</taxon>
    </lineage>
</organism>
<dbReference type="PANTHER" id="PTHR25462">
    <property type="entry name" value="BONUS, ISOFORM C-RELATED"/>
    <property type="match status" value="1"/>
</dbReference>
<dbReference type="SMART" id="SM00336">
    <property type="entry name" value="BBOX"/>
    <property type="match status" value="2"/>
</dbReference>
<dbReference type="InterPro" id="IPR013083">
    <property type="entry name" value="Znf_RING/FYVE/PHD"/>
</dbReference>
<feature type="repeat" description="NHL" evidence="8">
    <location>
        <begin position="514"/>
        <end position="557"/>
    </location>
</feature>
<dbReference type="EMBL" id="MU825409">
    <property type="protein sequence ID" value="KAJ7390915.1"/>
    <property type="molecule type" value="Genomic_DNA"/>
</dbReference>
<dbReference type="SMART" id="SM00184">
    <property type="entry name" value="RING"/>
    <property type="match status" value="1"/>
</dbReference>
<dbReference type="GO" id="GO:0008270">
    <property type="term" value="F:zinc ion binding"/>
    <property type="evidence" value="ECO:0007669"/>
    <property type="project" value="UniProtKB-KW"/>
</dbReference>
<keyword evidence="3" id="KW-0677">Repeat</keyword>
<comment type="similarity">
    <text evidence="1">Belongs to the TRIM/RBCC family.</text>
</comment>
<dbReference type="Pfam" id="PF01436">
    <property type="entry name" value="NHL"/>
    <property type="match status" value="1"/>
</dbReference>
<dbReference type="Gene3D" id="2.60.40.10">
    <property type="entry name" value="Immunoglobulins"/>
    <property type="match status" value="1"/>
</dbReference>
<dbReference type="Pfam" id="PF00630">
    <property type="entry name" value="Filamin"/>
    <property type="match status" value="1"/>
</dbReference>
<evidence type="ECO:0000256" key="7">
    <source>
        <dbReference type="PROSITE-ProRule" id="PRU00087"/>
    </source>
</evidence>
<dbReference type="PROSITE" id="PS50194">
    <property type="entry name" value="FILAMIN_REPEAT"/>
    <property type="match status" value="1"/>
</dbReference>
<dbReference type="Gene3D" id="3.30.40.10">
    <property type="entry name" value="Zinc/RING finger domain, C3HC4 (zinc finger)"/>
    <property type="match status" value="1"/>
</dbReference>
<feature type="domain" description="B box-type" evidence="11">
    <location>
        <begin position="147"/>
        <end position="188"/>
    </location>
</feature>
<dbReference type="InterPro" id="IPR011042">
    <property type="entry name" value="6-blade_b-propeller_TolB-like"/>
</dbReference>
<dbReference type="Pfam" id="PF00643">
    <property type="entry name" value="zf-B_box"/>
    <property type="match status" value="1"/>
</dbReference>
<dbReference type="SUPFAM" id="SSF57850">
    <property type="entry name" value="RING/U-box"/>
    <property type="match status" value="1"/>
</dbReference>
<dbReference type="InterPro" id="IPR018957">
    <property type="entry name" value="Znf_C3HC4_RING-type"/>
</dbReference>
<protein>
    <submittedName>
        <fullName evidence="12">Uncharacterized protein</fullName>
    </submittedName>
</protein>
<evidence type="ECO:0000256" key="6">
    <source>
        <dbReference type="PROSITE-ProRule" id="PRU00024"/>
    </source>
</evidence>
<feature type="repeat" description="Filamin" evidence="7">
    <location>
        <begin position="364"/>
        <end position="455"/>
    </location>
</feature>
<dbReference type="AlphaFoldDB" id="A0A9X0D8P1"/>
<comment type="caution">
    <text evidence="12">The sequence shown here is derived from an EMBL/GenBank/DDBJ whole genome shotgun (WGS) entry which is preliminary data.</text>
</comment>
<dbReference type="InterPro" id="IPR001298">
    <property type="entry name" value="Filamin/ABP280_rpt"/>
</dbReference>
<proteinExistence type="inferred from homology"/>
<name>A0A9X0D8P1_9CNID</name>
<dbReference type="InterPro" id="IPR047153">
    <property type="entry name" value="TRIM45/56/19-like"/>
</dbReference>
<evidence type="ECO:0000259" key="11">
    <source>
        <dbReference type="PROSITE" id="PS50119"/>
    </source>
</evidence>
<dbReference type="SMART" id="SM00557">
    <property type="entry name" value="IG_FLMN"/>
    <property type="match status" value="1"/>
</dbReference>
<accession>A0A9X0D8P1</accession>
<feature type="domain" description="B box-type" evidence="11">
    <location>
        <begin position="87"/>
        <end position="134"/>
    </location>
</feature>
<evidence type="ECO:0000256" key="2">
    <source>
        <dbReference type="ARBA" id="ARBA00022723"/>
    </source>
</evidence>
<dbReference type="InterPro" id="IPR017868">
    <property type="entry name" value="Filamin/ABP280_repeat-like"/>
</dbReference>
<keyword evidence="4 6" id="KW-0863">Zinc-finger</keyword>
<dbReference type="SUPFAM" id="SSF63829">
    <property type="entry name" value="Calcium-dependent phosphotriesterase"/>
    <property type="match status" value="1"/>
</dbReference>
<dbReference type="SMART" id="SM00502">
    <property type="entry name" value="BBC"/>
    <property type="match status" value="1"/>
</dbReference>
<dbReference type="InterPro" id="IPR001258">
    <property type="entry name" value="NHL_repeat"/>
</dbReference>
<evidence type="ECO:0000256" key="3">
    <source>
        <dbReference type="ARBA" id="ARBA00022737"/>
    </source>
</evidence>
<evidence type="ECO:0000256" key="5">
    <source>
        <dbReference type="ARBA" id="ARBA00022833"/>
    </source>
</evidence>
<evidence type="ECO:0000256" key="4">
    <source>
        <dbReference type="ARBA" id="ARBA00022771"/>
    </source>
</evidence>
<evidence type="ECO:0000313" key="12">
    <source>
        <dbReference type="EMBL" id="KAJ7390915.1"/>
    </source>
</evidence>
<dbReference type="SUPFAM" id="SSF81296">
    <property type="entry name" value="E set domains"/>
    <property type="match status" value="1"/>
</dbReference>
<dbReference type="InterPro" id="IPR013783">
    <property type="entry name" value="Ig-like_fold"/>
</dbReference>
<keyword evidence="5" id="KW-0862">Zinc</keyword>
<sequence>MGSVPVNKITDHYELACGICSETYKNPKVLPCLHSFCQNCLDSNIRAQDRTLVCSICQLIVPVPAKGIEAFPLNFFINNMLTVLAVQNPTKCTNCEDSSQATARCLDCVENLCTNCVFAHKRIRQTKDHRILSFEEIQANEVKDIIRCPSFCSVHPREVLKYFCETCDEAICRDCAIYEHREHIYVDLKEAVKKYRSSIAALQDRTKRKIPVLRAAVEEVHDVTRDLRERVEVVRHTIHNTIQNHIRELEDQERELIEQLESISTSKEKVLTTQQEILELDLSNLLSSCEFTENVLRYGNEAEIMLVKPQMVSRLQKLNDHESQCEPEDNEVVEFSSNDEQLSKVIAKLGKVSTSYVFPMLSCAEGPGLSRAKVGHKSTFTVIAKDRNGEVCTTGGDVMSVKLHCPNGSPITADVEDNDDGTYSASFTPVSKGDHQITVHVRGKPIQGSSFDLQVTAGIDCTNIGPMLLKFTTNNHHNHRLQVFDANGRVLYQFGTRDHGNHRIQVFTHEGKFLQKFGSKGNGLGQLKGPCGLALDSEGRVIVAERDNHRIHIFDSEGQAIMHFGVYGDGDGKFNCPRHIAIDQDDNILVSDSGISGCKGLTGKGSLWLRLEKKDATMASSAAPLGLLWTQRDTSW</sequence>
<feature type="domain" description="RING-type" evidence="10">
    <location>
        <begin position="17"/>
        <end position="58"/>
    </location>
</feature>
<keyword evidence="2" id="KW-0479">Metal-binding</keyword>
<dbReference type="InterPro" id="IPR014756">
    <property type="entry name" value="Ig_E-set"/>
</dbReference>
<dbReference type="PANTHER" id="PTHR25462:SF303">
    <property type="entry name" value="E3 UBIQUITIN-PROTEIN LIGASE TRIM71"/>
    <property type="match status" value="1"/>
</dbReference>
<dbReference type="Pfam" id="PF00097">
    <property type="entry name" value="zf-C3HC4"/>
    <property type="match status" value="1"/>
</dbReference>
<keyword evidence="13" id="KW-1185">Reference proteome</keyword>
<dbReference type="PROSITE" id="PS51125">
    <property type="entry name" value="NHL"/>
    <property type="match status" value="1"/>
</dbReference>
<dbReference type="CDD" id="cd20482">
    <property type="entry name" value="CC_brat-like"/>
    <property type="match status" value="1"/>
</dbReference>
<evidence type="ECO:0000256" key="9">
    <source>
        <dbReference type="SAM" id="Coils"/>
    </source>
</evidence>
<evidence type="ECO:0000313" key="13">
    <source>
        <dbReference type="Proteomes" id="UP001163046"/>
    </source>
</evidence>
<reference evidence="12" key="1">
    <citation type="submission" date="2023-01" db="EMBL/GenBank/DDBJ databases">
        <title>Genome assembly of the deep-sea coral Lophelia pertusa.</title>
        <authorList>
            <person name="Herrera S."/>
            <person name="Cordes E."/>
        </authorList>
    </citation>
    <scope>NUCLEOTIDE SEQUENCE</scope>
    <source>
        <strain evidence="12">USNM1676648</strain>
        <tissue evidence="12">Polyp</tissue>
    </source>
</reference>